<dbReference type="PRINTS" id="PR00868">
    <property type="entry name" value="DNAPOLI"/>
</dbReference>
<dbReference type="NCBIfam" id="NF004397">
    <property type="entry name" value="PRK05755.1"/>
    <property type="match status" value="1"/>
</dbReference>
<dbReference type="InterPro" id="IPR020046">
    <property type="entry name" value="5-3_exonucl_a-hlix_arch_N"/>
</dbReference>
<dbReference type="Proteomes" id="UP001500827">
    <property type="component" value="Unassembled WGS sequence"/>
</dbReference>
<dbReference type="InterPro" id="IPR036279">
    <property type="entry name" value="5-3_exonuclease_C_sf"/>
</dbReference>
<dbReference type="RefSeq" id="WP_344699305.1">
    <property type="nucleotide sequence ID" value="NZ_BAABBM010000001.1"/>
</dbReference>
<evidence type="ECO:0000256" key="17">
    <source>
        <dbReference type="RuleBase" id="RU004460"/>
    </source>
</evidence>
<keyword evidence="9 17" id="KW-0227">DNA damage</keyword>
<dbReference type="Gene3D" id="1.20.1060.10">
    <property type="entry name" value="Taq DNA Polymerase, Chain T, domain 4"/>
    <property type="match status" value="1"/>
</dbReference>
<evidence type="ECO:0000256" key="1">
    <source>
        <dbReference type="ARBA" id="ARBA00007705"/>
    </source>
</evidence>
<dbReference type="InterPro" id="IPR002562">
    <property type="entry name" value="3'-5'_exonuclease_dom"/>
</dbReference>
<reference evidence="22" key="1">
    <citation type="journal article" date="2019" name="Int. J. Syst. Evol. Microbiol.">
        <title>The Global Catalogue of Microorganisms (GCM) 10K type strain sequencing project: providing services to taxonomists for standard genome sequencing and annotation.</title>
        <authorList>
            <consortium name="The Broad Institute Genomics Platform"/>
            <consortium name="The Broad Institute Genome Sequencing Center for Infectious Disease"/>
            <person name="Wu L."/>
            <person name="Ma J."/>
        </authorList>
    </citation>
    <scope>NUCLEOTIDE SEQUENCE [LARGE SCALE GENOMIC DNA]</scope>
    <source>
        <strain evidence="22">JCM 17543</strain>
    </source>
</reference>
<dbReference type="SUPFAM" id="SSF56672">
    <property type="entry name" value="DNA/RNA polymerases"/>
    <property type="match status" value="1"/>
</dbReference>
<evidence type="ECO:0000259" key="18">
    <source>
        <dbReference type="SMART" id="SM00474"/>
    </source>
</evidence>
<evidence type="ECO:0000259" key="19">
    <source>
        <dbReference type="SMART" id="SM00475"/>
    </source>
</evidence>
<sequence length="943" mass="103325">MPDASTPSSASESAVPHLYLVDGSSYIFRAYHRLPPLTNKHGQPAGAVYGYTTMLWKLADSLNKADGPTHMAVILDASEHTHRNEMYDQYKAHRPPPPEDLVPQFPLIRVATRAFSIPCIEEAGLEADDIIACYTVAAKAAGWRVTIVSSDKDLMQLIDEDAGIDMLDTMNDRRIGRAEVLEKFGVPPEKVGDVLALMGDSVDNVPGVPGIGPKTASQLIQTYGDLETVLASTHEITKPKLKQSLIDHADAARLSRELVRLVCDANLPEPLEDLSLKGIPLEPLQAFLEDQGFKSLLNRLTGSAPQKGATVVNDVMAAMEPKRAAQAEPEKIEVDRSKYETVTDEDSLDRWIAEATAQGFVAIDTETDCIDCIIARLVGVCLATAPNKACYIPVGHGGGDLLSEAPNQLPLDLVLAKLKPMLEDPAVLKVGHNLKYDWVMFDKAGIEVAPIDDTMVMSFDLDAGRSFGHGLDELAKLHFDHECIPFKQLCGTGSKQITFDKVPLEAATEYAAEDADIALRLWMRLKPRLAAEEASRVYERVDKPLVPVISRMERRGVKVDREYLAKLSAEFGAEIKSLEERVYEAACGPFTIGSPQQLGEVLYGRLGLKGGRKGKSGQYSTDVNELERLAAEGVTCATLVLEWRQLTKLKNTYTDALQGQINGETGRVHTSFSLTGAQTGRLSSNDPNLQNIPIRTEIGRKIRDAFVADSGFKLLSADYSQIELRLAAHMADVPQLKEAFRGGADIHSITAEELFGTVDRDTRNKAKTVNFAILYGISSWGLAGRLGVGKDEGKAIIDRYFERFPGIQDYIHKTLAFVREQGFTQTLFGRKTHFLPNIRSPNPSIRGGAERAAINAPIQGTSADLIKRAMARMDDALVKEGLEGVRMLLQVHDELVFEVPDGQEEQAAEVIRRVMSTAAEPAIRLDVPLDVEVGWGAHWGEAH</sequence>
<dbReference type="CDD" id="cd09898">
    <property type="entry name" value="H3TH_53EXO"/>
    <property type="match status" value="1"/>
</dbReference>
<evidence type="ECO:0000256" key="7">
    <source>
        <dbReference type="ARBA" id="ARBA00022705"/>
    </source>
</evidence>
<dbReference type="PROSITE" id="PS00447">
    <property type="entry name" value="DNA_POLYMERASE_A"/>
    <property type="match status" value="1"/>
</dbReference>
<evidence type="ECO:0000256" key="14">
    <source>
        <dbReference type="ARBA" id="ARBA00023204"/>
    </source>
</evidence>
<dbReference type="EC" id="2.7.7.7" evidence="3 16"/>
<dbReference type="PANTHER" id="PTHR10133:SF27">
    <property type="entry name" value="DNA POLYMERASE NU"/>
    <property type="match status" value="1"/>
</dbReference>
<dbReference type="InterPro" id="IPR002298">
    <property type="entry name" value="DNA_polymerase_A"/>
</dbReference>
<dbReference type="InterPro" id="IPR036397">
    <property type="entry name" value="RNaseH_sf"/>
</dbReference>
<accession>A0ABP7LCM8</accession>
<evidence type="ECO:0000313" key="21">
    <source>
        <dbReference type="EMBL" id="GAA3899144.1"/>
    </source>
</evidence>
<keyword evidence="6 17" id="KW-0548">Nucleotidyltransferase</keyword>
<evidence type="ECO:0000256" key="11">
    <source>
        <dbReference type="ARBA" id="ARBA00022839"/>
    </source>
</evidence>
<dbReference type="Pfam" id="PF01367">
    <property type="entry name" value="5_3_exonuc"/>
    <property type="match status" value="1"/>
</dbReference>
<dbReference type="InterPro" id="IPR001098">
    <property type="entry name" value="DNA-dir_DNA_pol_A_palm_dom"/>
</dbReference>
<dbReference type="InterPro" id="IPR002421">
    <property type="entry name" value="5-3_exonuclease"/>
</dbReference>
<dbReference type="InterPro" id="IPR019760">
    <property type="entry name" value="DNA-dir_DNA_pol_A_CS"/>
</dbReference>
<keyword evidence="8" id="KW-0540">Nuclease</keyword>
<dbReference type="EMBL" id="BAABBM010000001">
    <property type="protein sequence ID" value="GAA3899144.1"/>
    <property type="molecule type" value="Genomic_DNA"/>
</dbReference>
<dbReference type="InterPro" id="IPR012337">
    <property type="entry name" value="RNaseH-like_sf"/>
</dbReference>
<proteinExistence type="inferred from homology"/>
<keyword evidence="14 17" id="KW-0234">DNA repair</keyword>
<dbReference type="Pfam" id="PF01612">
    <property type="entry name" value="DNA_pol_A_exo1"/>
    <property type="match status" value="1"/>
</dbReference>
<keyword evidence="7 17" id="KW-0235">DNA replication</keyword>
<dbReference type="SUPFAM" id="SSF47807">
    <property type="entry name" value="5' to 3' exonuclease, C-terminal subdomain"/>
    <property type="match status" value="1"/>
</dbReference>
<dbReference type="Gene3D" id="1.10.150.20">
    <property type="entry name" value="5' to 3' exonuclease, C-terminal subdomain"/>
    <property type="match status" value="2"/>
</dbReference>
<keyword evidence="5 17" id="KW-0808">Transferase</keyword>
<dbReference type="SMART" id="SM00279">
    <property type="entry name" value="HhH2"/>
    <property type="match status" value="1"/>
</dbReference>
<name>A0ABP7LCM8_9SPHN</name>
<gene>
    <name evidence="17 21" type="primary">polA</name>
    <name evidence="21" type="ORF">GCM10022276_17520</name>
</gene>
<protein>
    <recommendedName>
        <fullName evidence="4 16">DNA polymerase I</fullName>
        <ecNumber evidence="3 16">2.7.7.7</ecNumber>
    </recommendedName>
</protein>
<organism evidence="21 22">
    <name type="scientific">Sphingomonas limnosediminicola</name>
    <dbReference type="NCBI Taxonomy" id="940133"/>
    <lineage>
        <taxon>Bacteria</taxon>
        <taxon>Pseudomonadati</taxon>
        <taxon>Pseudomonadota</taxon>
        <taxon>Alphaproteobacteria</taxon>
        <taxon>Sphingomonadales</taxon>
        <taxon>Sphingomonadaceae</taxon>
        <taxon>Sphingomonas</taxon>
    </lineage>
</organism>
<dbReference type="SMART" id="SM00482">
    <property type="entry name" value="POLAc"/>
    <property type="match status" value="1"/>
</dbReference>
<evidence type="ECO:0000256" key="4">
    <source>
        <dbReference type="ARBA" id="ARBA00020311"/>
    </source>
</evidence>
<dbReference type="Pfam" id="PF00476">
    <property type="entry name" value="DNA_pol_A"/>
    <property type="match status" value="1"/>
</dbReference>
<dbReference type="InterPro" id="IPR043502">
    <property type="entry name" value="DNA/RNA_pol_sf"/>
</dbReference>
<dbReference type="Gene3D" id="3.40.50.1010">
    <property type="entry name" value="5'-nuclease"/>
    <property type="match status" value="1"/>
</dbReference>
<comment type="caution">
    <text evidence="21">The sequence shown here is derived from an EMBL/GenBank/DDBJ whole genome shotgun (WGS) entry which is preliminary data.</text>
</comment>
<keyword evidence="10 17" id="KW-0378">Hydrolase</keyword>
<dbReference type="Gene3D" id="3.30.420.10">
    <property type="entry name" value="Ribonuclease H-like superfamily/Ribonuclease H"/>
    <property type="match status" value="1"/>
</dbReference>
<dbReference type="NCBIfam" id="TIGR00593">
    <property type="entry name" value="pola"/>
    <property type="match status" value="1"/>
</dbReference>
<evidence type="ECO:0000256" key="8">
    <source>
        <dbReference type="ARBA" id="ARBA00022722"/>
    </source>
</evidence>
<evidence type="ECO:0000256" key="10">
    <source>
        <dbReference type="ARBA" id="ARBA00022801"/>
    </source>
</evidence>
<evidence type="ECO:0000313" key="22">
    <source>
        <dbReference type="Proteomes" id="UP001500827"/>
    </source>
</evidence>
<evidence type="ECO:0000259" key="20">
    <source>
        <dbReference type="SMART" id="SM00482"/>
    </source>
</evidence>
<feature type="domain" description="3'-5' exonuclease" evidence="18">
    <location>
        <begin position="339"/>
        <end position="530"/>
    </location>
</feature>
<dbReference type="InterPro" id="IPR020045">
    <property type="entry name" value="DNA_polI_H3TH"/>
</dbReference>
<dbReference type="InterPro" id="IPR008918">
    <property type="entry name" value="HhH2"/>
</dbReference>
<feature type="domain" description="DNA-directed DNA polymerase family A palm" evidence="20">
    <location>
        <begin position="699"/>
        <end position="903"/>
    </location>
</feature>
<keyword evidence="11 17" id="KW-0269">Exonuclease</keyword>
<feature type="domain" description="5'-3' exonuclease" evidence="19">
    <location>
        <begin position="16"/>
        <end position="277"/>
    </location>
</feature>
<evidence type="ECO:0000256" key="15">
    <source>
        <dbReference type="ARBA" id="ARBA00049244"/>
    </source>
</evidence>
<evidence type="ECO:0000256" key="5">
    <source>
        <dbReference type="ARBA" id="ARBA00022679"/>
    </source>
</evidence>
<comment type="subunit">
    <text evidence="2">Single-chain monomer with multiple functions.</text>
</comment>
<dbReference type="InterPro" id="IPR029060">
    <property type="entry name" value="PIN-like_dom_sf"/>
</dbReference>
<keyword evidence="22" id="KW-1185">Reference proteome</keyword>
<evidence type="ECO:0000256" key="12">
    <source>
        <dbReference type="ARBA" id="ARBA00022932"/>
    </source>
</evidence>
<evidence type="ECO:0000256" key="16">
    <source>
        <dbReference type="NCBIfam" id="TIGR00593"/>
    </source>
</evidence>
<dbReference type="CDD" id="cd06139">
    <property type="entry name" value="DNA_polA_I_Ecoli_like_exo"/>
    <property type="match status" value="1"/>
</dbReference>
<evidence type="ECO:0000256" key="3">
    <source>
        <dbReference type="ARBA" id="ARBA00012417"/>
    </source>
</evidence>
<dbReference type="CDD" id="cd08637">
    <property type="entry name" value="DNA_pol_A_pol_I_C"/>
    <property type="match status" value="1"/>
</dbReference>
<comment type="function">
    <text evidence="17">In addition to polymerase activity, this DNA polymerase exhibits 3'-5' and 5'-3' exonuclease activity.</text>
</comment>
<dbReference type="InterPro" id="IPR018320">
    <property type="entry name" value="DNA_polymerase_1"/>
</dbReference>
<evidence type="ECO:0000256" key="13">
    <source>
        <dbReference type="ARBA" id="ARBA00023125"/>
    </source>
</evidence>
<dbReference type="PANTHER" id="PTHR10133">
    <property type="entry name" value="DNA POLYMERASE I"/>
    <property type="match status" value="1"/>
</dbReference>
<dbReference type="SMART" id="SM00474">
    <property type="entry name" value="35EXOc"/>
    <property type="match status" value="1"/>
</dbReference>
<keyword evidence="12 17" id="KW-0239">DNA-directed DNA polymerase</keyword>
<dbReference type="SUPFAM" id="SSF88723">
    <property type="entry name" value="PIN domain-like"/>
    <property type="match status" value="1"/>
</dbReference>
<evidence type="ECO:0000256" key="9">
    <source>
        <dbReference type="ARBA" id="ARBA00022763"/>
    </source>
</evidence>
<comment type="similarity">
    <text evidence="1 17">Belongs to the DNA polymerase type-A family.</text>
</comment>
<dbReference type="CDD" id="cd09859">
    <property type="entry name" value="PIN_53EXO"/>
    <property type="match status" value="1"/>
</dbReference>
<dbReference type="SMART" id="SM00475">
    <property type="entry name" value="53EXOc"/>
    <property type="match status" value="1"/>
</dbReference>
<keyword evidence="13 17" id="KW-0238">DNA-binding</keyword>
<dbReference type="SUPFAM" id="SSF53098">
    <property type="entry name" value="Ribonuclease H-like"/>
    <property type="match status" value="1"/>
</dbReference>
<evidence type="ECO:0000256" key="2">
    <source>
        <dbReference type="ARBA" id="ARBA00011541"/>
    </source>
</evidence>
<dbReference type="Pfam" id="PF02739">
    <property type="entry name" value="5_3_exonuc_N"/>
    <property type="match status" value="1"/>
</dbReference>
<dbReference type="Gene3D" id="3.30.70.370">
    <property type="match status" value="1"/>
</dbReference>
<comment type="catalytic activity">
    <reaction evidence="15 17">
        <text>DNA(n) + a 2'-deoxyribonucleoside 5'-triphosphate = DNA(n+1) + diphosphate</text>
        <dbReference type="Rhea" id="RHEA:22508"/>
        <dbReference type="Rhea" id="RHEA-COMP:17339"/>
        <dbReference type="Rhea" id="RHEA-COMP:17340"/>
        <dbReference type="ChEBI" id="CHEBI:33019"/>
        <dbReference type="ChEBI" id="CHEBI:61560"/>
        <dbReference type="ChEBI" id="CHEBI:173112"/>
        <dbReference type="EC" id="2.7.7.7"/>
    </reaction>
</comment>
<evidence type="ECO:0000256" key="6">
    <source>
        <dbReference type="ARBA" id="ARBA00022695"/>
    </source>
</evidence>